<proteinExistence type="predicted"/>
<reference evidence="7" key="1">
    <citation type="submission" date="2021-04" db="EMBL/GenBank/DDBJ databases">
        <title>Genome seq and assembly of Bacillus sp.</title>
        <authorList>
            <person name="Chhetri G."/>
        </authorList>
    </citation>
    <scope>NUCLEOTIDE SEQUENCE</scope>
    <source>
        <strain evidence="7">RG28</strain>
    </source>
</reference>
<feature type="transmembrane region" description="Helical" evidence="6">
    <location>
        <begin position="29"/>
        <end position="49"/>
    </location>
</feature>
<evidence type="ECO:0000256" key="4">
    <source>
        <dbReference type="ARBA" id="ARBA00022989"/>
    </source>
</evidence>
<feature type="transmembrane region" description="Helical" evidence="6">
    <location>
        <begin position="88"/>
        <end position="110"/>
    </location>
</feature>
<dbReference type="AlphaFoldDB" id="A0A940SFW7"/>
<evidence type="ECO:0000256" key="6">
    <source>
        <dbReference type="SAM" id="Phobius"/>
    </source>
</evidence>
<evidence type="ECO:0000256" key="5">
    <source>
        <dbReference type="ARBA" id="ARBA00023136"/>
    </source>
</evidence>
<evidence type="ECO:0000256" key="2">
    <source>
        <dbReference type="ARBA" id="ARBA00022475"/>
    </source>
</evidence>
<dbReference type="GO" id="GO:0005886">
    <property type="term" value="C:plasma membrane"/>
    <property type="evidence" value="ECO:0007669"/>
    <property type="project" value="UniProtKB-SubCell"/>
</dbReference>
<dbReference type="PANTHER" id="PTHR33931:SF6">
    <property type="entry name" value="INTEGRAL MEMBRANE PROTEIN YXZK-RELATED"/>
    <property type="match status" value="1"/>
</dbReference>
<dbReference type="Pfam" id="PF03788">
    <property type="entry name" value="LrgA"/>
    <property type="match status" value="1"/>
</dbReference>
<feature type="transmembrane region" description="Helical" evidence="6">
    <location>
        <begin position="5"/>
        <end position="23"/>
    </location>
</feature>
<keyword evidence="5 6" id="KW-0472">Membrane</keyword>
<keyword evidence="2" id="KW-1003">Cell membrane</keyword>
<keyword evidence="8" id="KW-1185">Reference proteome</keyword>
<dbReference type="Proteomes" id="UP000682134">
    <property type="component" value="Unassembled WGS sequence"/>
</dbReference>
<evidence type="ECO:0000256" key="3">
    <source>
        <dbReference type="ARBA" id="ARBA00022692"/>
    </source>
</evidence>
<protein>
    <submittedName>
        <fullName evidence="7">CidA/LrgA family protein</fullName>
    </submittedName>
</protein>
<name>A0A940SFW7_9BACI</name>
<feature type="transmembrane region" description="Helical" evidence="6">
    <location>
        <begin position="61"/>
        <end position="82"/>
    </location>
</feature>
<sequence length="133" mass="14734">MKFIILILQVLLLSVFYFIGSMISTYFKLPISGSIVGLLLFLCALMLKIIPTKWIDHGSEFLVASLPFLFVPATVGVMNHLNLFKGNDIILCLLALLSTLLTIAVGGYVTHKLIKKDKQKSGEKTSCPEQFSQ</sequence>
<keyword evidence="4 6" id="KW-1133">Transmembrane helix</keyword>
<evidence type="ECO:0000313" key="8">
    <source>
        <dbReference type="Proteomes" id="UP000682134"/>
    </source>
</evidence>
<keyword evidence="3 6" id="KW-0812">Transmembrane</keyword>
<evidence type="ECO:0000256" key="1">
    <source>
        <dbReference type="ARBA" id="ARBA00004651"/>
    </source>
</evidence>
<dbReference type="RefSeq" id="WP_209402945.1">
    <property type="nucleotide sequence ID" value="NZ_JAGIYQ010000002.1"/>
</dbReference>
<organism evidence="7 8">
    <name type="scientific">Gottfriedia endophytica</name>
    <dbReference type="NCBI Taxonomy" id="2820819"/>
    <lineage>
        <taxon>Bacteria</taxon>
        <taxon>Bacillati</taxon>
        <taxon>Bacillota</taxon>
        <taxon>Bacilli</taxon>
        <taxon>Bacillales</taxon>
        <taxon>Bacillaceae</taxon>
        <taxon>Gottfriedia</taxon>
    </lineage>
</organism>
<evidence type="ECO:0000313" key="7">
    <source>
        <dbReference type="EMBL" id="MBP0724442.1"/>
    </source>
</evidence>
<dbReference type="EMBL" id="JAGIYQ010000002">
    <property type="protein sequence ID" value="MBP0724442.1"/>
    <property type="molecule type" value="Genomic_DNA"/>
</dbReference>
<dbReference type="PANTHER" id="PTHR33931">
    <property type="entry name" value="HOLIN-LIKE PROTEIN CIDA-RELATED"/>
    <property type="match status" value="1"/>
</dbReference>
<comment type="subcellular location">
    <subcellularLocation>
        <location evidence="1">Cell membrane</location>
        <topology evidence="1">Multi-pass membrane protein</topology>
    </subcellularLocation>
</comment>
<gene>
    <name evidence="7" type="ORF">J5Y03_04475</name>
</gene>
<accession>A0A940SFW7</accession>
<dbReference type="InterPro" id="IPR005538">
    <property type="entry name" value="LrgA/CidA"/>
</dbReference>
<comment type="caution">
    <text evidence="7">The sequence shown here is derived from an EMBL/GenBank/DDBJ whole genome shotgun (WGS) entry which is preliminary data.</text>
</comment>